<accession>A0A2N7VY17</accession>
<evidence type="ECO:0000313" key="1">
    <source>
        <dbReference type="EMBL" id="PMS22031.1"/>
    </source>
</evidence>
<organism evidence="1 2">
    <name type="scientific">Trinickia dabaoshanensis</name>
    <dbReference type="NCBI Taxonomy" id="564714"/>
    <lineage>
        <taxon>Bacteria</taxon>
        <taxon>Pseudomonadati</taxon>
        <taxon>Pseudomonadota</taxon>
        <taxon>Betaproteobacteria</taxon>
        <taxon>Burkholderiales</taxon>
        <taxon>Burkholderiaceae</taxon>
        <taxon>Trinickia</taxon>
    </lineage>
</organism>
<reference evidence="1 2" key="1">
    <citation type="submission" date="2018-01" db="EMBL/GenBank/DDBJ databases">
        <title>Whole genome analyses suggest that Burkholderia sensu lato contains two further novel genera in the rhizoxinica-symbiotica group Mycetohabitans gen. nov., and Trinickia gen. nov.: implications for the evolution of diazotrophy and nodulation in the Burkholderiaceae.</title>
        <authorList>
            <person name="Estrada-de los Santos P."/>
            <person name="Palmer M."/>
            <person name="Chavez-Ramirez B."/>
            <person name="Beukes C."/>
            <person name="Steenkamp E.T."/>
            <person name="Hirsch A.M."/>
            <person name="Manyaka P."/>
            <person name="Maluk M."/>
            <person name="Lafos M."/>
            <person name="Crook M."/>
            <person name="Gross E."/>
            <person name="Simon M.F."/>
            <person name="Bueno dos Reis Junior F."/>
            <person name="Poole P.S."/>
            <person name="Venter S.N."/>
            <person name="James E.K."/>
        </authorList>
    </citation>
    <scope>NUCLEOTIDE SEQUENCE [LARGE SCALE GENOMIC DNA]</scope>
    <source>
        <strain evidence="1 2">GIMN1.004</strain>
    </source>
</reference>
<protein>
    <recommendedName>
        <fullName evidence="3">GNAT family N-acetyltransferase</fullName>
    </recommendedName>
</protein>
<comment type="caution">
    <text evidence="1">The sequence shown here is derived from an EMBL/GenBank/DDBJ whole genome shotgun (WGS) entry which is preliminary data.</text>
</comment>
<name>A0A2N7VY17_9BURK</name>
<sequence>MTRYSLCLADPADDAQLRARMAHDWIEGDAAITLRREPSYFDASRLLGPAVQVIVAREASTDRIVATGCRSVATSYIDREPRRTAFLSDLRIDPAHRNGFLLARIYRFLRTLHDADPLPSYTLVYDDNERALTTLVGGRAGLPHYLPRGRMIARAVRLTRKRRMPRLAGIDIGRATRDALPDIVEFLNAQRASHRWAPALDIADFEHGRRCDTLRAEDFFVARRDGRICATMAAWDQGALRQAHVERYARAMQWLRTPYNLMATVRGWPKLPEHGKPLPYVYLAFIAVQDDDAALCAALLSRVYNSLCGERYLYALAALHDDDPLLPVFDDYPGTTSAVRLFEVDFSSEPEGDPTRASTFSAGRACVEFALT</sequence>
<evidence type="ECO:0000313" key="2">
    <source>
        <dbReference type="Proteomes" id="UP000235616"/>
    </source>
</evidence>
<keyword evidence="2" id="KW-1185">Reference proteome</keyword>
<dbReference type="AlphaFoldDB" id="A0A2N7VY17"/>
<gene>
    <name evidence="1" type="ORF">C0Z18_05795</name>
</gene>
<dbReference type="Proteomes" id="UP000235616">
    <property type="component" value="Unassembled WGS sequence"/>
</dbReference>
<proteinExistence type="predicted"/>
<evidence type="ECO:0008006" key="3">
    <source>
        <dbReference type="Google" id="ProtNLM"/>
    </source>
</evidence>
<dbReference type="EMBL" id="PNYA01000004">
    <property type="protein sequence ID" value="PMS22031.1"/>
    <property type="molecule type" value="Genomic_DNA"/>
</dbReference>